<keyword evidence="2" id="KW-1185">Reference proteome</keyword>
<sequence>MPNVYAQLRAEQVADRLGISLSTFNRLIKTETSFPKPIKYSSRWVAWFELEVNDWILRKAAEQRGVEPEVLLSHLREIAPQSEQQSEQFNQIGAA</sequence>
<dbReference type="RefSeq" id="WP_160335447.1">
    <property type="nucleotide sequence ID" value="NZ_WSRP01000020.1"/>
</dbReference>
<accession>A0A6L6YH16</accession>
<dbReference type="Gene3D" id="1.10.238.160">
    <property type="match status" value="1"/>
</dbReference>
<reference evidence="1 2" key="1">
    <citation type="submission" date="2019-12" db="EMBL/GenBank/DDBJ databases">
        <title>Microbes associate with the intestines of laboratory mice.</title>
        <authorList>
            <person name="Navarre W."/>
            <person name="Wong E."/>
        </authorList>
    </citation>
    <scope>NUCLEOTIDE SEQUENCE [LARGE SCALE GENOMIC DNA]</scope>
    <source>
        <strain evidence="1 2">NM82_D38</strain>
    </source>
</reference>
<protein>
    <submittedName>
        <fullName evidence="1">AlpA family phage regulatory protein</fullName>
    </submittedName>
</protein>
<dbReference type="Pfam" id="PF05930">
    <property type="entry name" value="Phage_AlpA"/>
    <property type="match status" value="1"/>
</dbReference>
<dbReference type="EMBL" id="WSRP01000020">
    <property type="protein sequence ID" value="MVX57015.1"/>
    <property type="molecule type" value="Genomic_DNA"/>
</dbReference>
<name>A0A6L6YH16_9BURK</name>
<proteinExistence type="predicted"/>
<dbReference type="InterPro" id="IPR010260">
    <property type="entry name" value="AlpA"/>
</dbReference>
<dbReference type="AlphaFoldDB" id="A0A6L6YH16"/>
<evidence type="ECO:0000313" key="1">
    <source>
        <dbReference type="EMBL" id="MVX57015.1"/>
    </source>
</evidence>
<dbReference type="OrthoDB" id="9182156at2"/>
<organism evidence="1 2">
    <name type="scientific">Parasutterella muris</name>
    <dbReference type="NCBI Taxonomy" id="2565572"/>
    <lineage>
        <taxon>Bacteria</taxon>
        <taxon>Pseudomonadati</taxon>
        <taxon>Pseudomonadota</taxon>
        <taxon>Betaproteobacteria</taxon>
        <taxon>Burkholderiales</taxon>
        <taxon>Sutterellaceae</taxon>
        <taxon>Parasutterella</taxon>
    </lineage>
</organism>
<dbReference type="Proteomes" id="UP000472580">
    <property type="component" value="Unassembled WGS sequence"/>
</dbReference>
<evidence type="ECO:0000313" key="2">
    <source>
        <dbReference type="Proteomes" id="UP000472580"/>
    </source>
</evidence>
<comment type="caution">
    <text evidence="1">The sequence shown here is derived from an EMBL/GenBank/DDBJ whole genome shotgun (WGS) entry which is preliminary data.</text>
</comment>
<gene>
    <name evidence="1" type="ORF">E5987_07305</name>
</gene>